<dbReference type="OrthoDB" id="5811976at2"/>
<dbReference type="KEGG" id="vta:A3189"/>
<evidence type="ECO:0000259" key="3">
    <source>
        <dbReference type="Pfam" id="PF05036"/>
    </source>
</evidence>
<evidence type="ECO:0000313" key="4">
    <source>
        <dbReference type="EMBL" id="SON51155.1"/>
    </source>
</evidence>
<keyword evidence="2" id="KW-0732">Signal</keyword>
<accession>A0A2N8ZH03</accession>
<keyword evidence="5" id="KW-1185">Reference proteome</keyword>
<evidence type="ECO:0000256" key="2">
    <source>
        <dbReference type="SAM" id="SignalP"/>
    </source>
</evidence>
<name>A0A2N8ZH03_9VIBR</name>
<dbReference type="Pfam" id="PF05036">
    <property type="entry name" value="SPOR"/>
    <property type="match status" value="1"/>
</dbReference>
<dbReference type="AlphaFoldDB" id="A0A2N8ZH03"/>
<dbReference type="EMBL" id="LT960611">
    <property type="protein sequence ID" value="SON51155.1"/>
    <property type="molecule type" value="Genomic_DNA"/>
</dbReference>
<dbReference type="InterPro" id="IPR007730">
    <property type="entry name" value="SPOR-like_dom"/>
</dbReference>
<sequence length="324" mass="36037">MDGKLTAKVALPVLALLCALALPTGKAMADEEYLCDAVQVSKNELPMLKGNCPIGNGVWGKKKPQNAQGLFWIQCGILTKPMSLTGAKRIYQKISTDVWMKQEGREYRCLIGPYEDFATANQEKIKVRQLTAYKDAFVREVVEKGKTEPAKPQTSASSKPMPKAALVAAPVTPQKVTAKKPDAVAANKPVKNKPIASKQAEPEKLAKPAKMVSGDIEIRRQSKLGIHTYVVPYVLEDNNSFYMEYDRAWNRMNYQSAQALCHKLDMRLAKNEEWQAILDSGELVKNKWPIHLPYWGDSNQGFFTNGKVTQLKGSSLLNVLCIEP</sequence>
<evidence type="ECO:0000313" key="5">
    <source>
        <dbReference type="Proteomes" id="UP000235828"/>
    </source>
</evidence>
<protein>
    <recommendedName>
        <fullName evidence="3">SPOR domain-containing protein</fullName>
    </recommendedName>
</protein>
<feature type="region of interest" description="Disordered" evidence="1">
    <location>
        <begin position="144"/>
        <end position="163"/>
    </location>
</feature>
<proteinExistence type="predicted"/>
<feature type="domain" description="SPOR" evidence="3">
    <location>
        <begin position="68"/>
        <end position="139"/>
    </location>
</feature>
<organism evidence="4 5">
    <name type="scientific">Vibrio tapetis subsp. tapetis</name>
    <dbReference type="NCBI Taxonomy" id="1671868"/>
    <lineage>
        <taxon>Bacteria</taxon>
        <taxon>Pseudomonadati</taxon>
        <taxon>Pseudomonadota</taxon>
        <taxon>Gammaproteobacteria</taxon>
        <taxon>Vibrionales</taxon>
        <taxon>Vibrionaceae</taxon>
        <taxon>Vibrio</taxon>
    </lineage>
</organism>
<dbReference type="GO" id="GO:0042834">
    <property type="term" value="F:peptidoglycan binding"/>
    <property type="evidence" value="ECO:0007669"/>
    <property type="project" value="InterPro"/>
</dbReference>
<evidence type="ECO:0000256" key="1">
    <source>
        <dbReference type="SAM" id="MobiDB-lite"/>
    </source>
</evidence>
<feature type="signal peptide" evidence="2">
    <location>
        <begin position="1"/>
        <end position="29"/>
    </location>
</feature>
<dbReference type="Proteomes" id="UP000235828">
    <property type="component" value="Chromosome A"/>
</dbReference>
<dbReference type="InterPro" id="IPR036680">
    <property type="entry name" value="SPOR-like_sf"/>
</dbReference>
<gene>
    <name evidence="4" type="ORF">VTAP4600_A3189</name>
</gene>
<feature type="chain" id="PRO_5014783092" description="SPOR domain-containing protein" evidence="2">
    <location>
        <begin position="30"/>
        <end position="324"/>
    </location>
</feature>
<reference evidence="4 5" key="1">
    <citation type="submission" date="2017-10" db="EMBL/GenBank/DDBJ databases">
        <authorList>
            <person name="Banno H."/>
            <person name="Chua N.-H."/>
        </authorList>
    </citation>
    <scope>NUCLEOTIDE SEQUENCE [LARGE SCALE GENOMIC DNA]</scope>
    <source>
        <strain evidence="4">Vibrio tapetis CECT4600</strain>
    </source>
</reference>
<dbReference type="SUPFAM" id="SSF110997">
    <property type="entry name" value="Sporulation related repeat"/>
    <property type="match status" value="1"/>
</dbReference>